<dbReference type="CDD" id="cd02661">
    <property type="entry name" value="Peptidase_C19E"/>
    <property type="match status" value="1"/>
</dbReference>
<comment type="function">
    <text evidence="2">Recognizes and hydrolyzes the peptide bond at the C-terminal Gly of ubiquitin. Involved in the processing of poly-ubiquitin precursors as well as that of ubiquitinated proteins.</text>
</comment>
<dbReference type="InterPro" id="IPR028889">
    <property type="entry name" value="USP"/>
</dbReference>
<sequence>MESSVVAEQRSDTLVVGKVGSSSSSAEITVASTSSFVTAAMMQRRIEFHPARKQYSGLGTCRDFPIETLNPDSSKRPARLEELTTTMSRKVVKRGDGTAMDLWESEISSFDITFQRIGAGLRNIGNTCFLNSVLQCLTYTEPLAAYLQSGKHNSSCRIAGFCALCAIQKHVNRALRSTGISFVPDLVSNMRCVSRTLKVSKQEDAHEYLVNLLESMHKCCLPSGVQSESPAAYEKSLVHKIFGGHLRSQVKCQQCSYCSDKFDPFLDLSLEINKADALPVALRNFTAAELLDGGEKHYQCQQCKQKVRATKRLTIHKPPYVLSIHLKRFFAHDPGRKVGKQVSYERTLDIRPFVSNPNVSSFSICRQFADYYFSPSIRDGVLEEDPWFSTLSYDCASFSRITYVWQECNLKYSLYGVLVHHGSSTRFGHYVCFVRTSTGMWYCLDDEKVHQVGEKTVLNQKAYMLFYVRDRTKVAPRRQLDEAKKDNSMKAPLVSNMLNTVVKQTPNGVSKEALPMEVPIKQRNEPAKATCSIQNPVPVSAFSAKEPLLVDPALGECVKTSAQSVTENVSPTPEPKDCTVSFTSGPSVCGSVSSCSSDERNMVTRKLTSDESLQKSNSAVTVVVEVPSGCAGDKTSNAPSLTASIGDQNQVDHAPPQCDPSCEKNQDGGIHVNKTVDQAGHKVEVVGKECDVQSAPGSSSEKRDKKKHLKHHIHKLHLGTNFFRTSLRHGIKKKNTWRKRRSSDRLKLLKQQQLEEAKSLSSEMEPSTSKNFASSSSSANSRKKKRAKPHYKEDCAGINSQEDMIGELSQRTGQNGTILATSEQLQKSSASNSAANRQDANSMIGNVKTDVTKIGVADFLAQGLKQAAVSCWDEVNPSRTHESNGAEVLSIGYVADEWDEEYDRGKRKKVRESKEDFSGPNPFQQVAFEKSRQHQHKEAKVDGKWRRKEKRRQRQTA</sequence>
<feature type="domain" description="USP" evidence="4">
    <location>
        <begin position="119"/>
        <end position="470"/>
    </location>
</feature>
<keyword evidence="2" id="KW-0645">Protease</keyword>
<dbReference type="GO" id="GO:0006508">
    <property type="term" value="P:proteolysis"/>
    <property type="evidence" value="ECO:0007669"/>
    <property type="project" value="UniProtKB-KW"/>
</dbReference>
<dbReference type="EC" id="3.4.19.12" evidence="2"/>
<keyword evidence="2" id="KW-0833">Ubl conjugation pathway</keyword>
<reference evidence="5" key="1">
    <citation type="submission" date="2022-08" db="EMBL/GenBank/DDBJ databases">
        <authorList>
            <person name="Gutierrez-Valencia J."/>
        </authorList>
    </citation>
    <scope>NUCLEOTIDE SEQUENCE</scope>
</reference>
<dbReference type="PROSITE" id="PS00973">
    <property type="entry name" value="USP_2"/>
    <property type="match status" value="1"/>
</dbReference>
<comment type="catalytic activity">
    <reaction evidence="2">
        <text>Thiol-dependent hydrolysis of ester, thioester, amide, peptide and isopeptide bonds formed by the C-terminal Gly of ubiquitin (a 76-residue protein attached to proteins as an intracellular targeting signal).</text>
        <dbReference type="EC" id="3.4.19.12"/>
    </reaction>
</comment>
<dbReference type="InterPro" id="IPR001394">
    <property type="entry name" value="Peptidase_C19_UCH"/>
</dbReference>
<dbReference type="PROSITE" id="PS00972">
    <property type="entry name" value="USP_1"/>
    <property type="match status" value="1"/>
</dbReference>
<dbReference type="EMBL" id="CAMGYJ010000006">
    <property type="protein sequence ID" value="CAI0427504.1"/>
    <property type="molecule type" value="Genomic_DNA"/>
</dbReference>
<dbReference type="SUPFAM" id="SSF54001">
    <property type="entry name" value="Cysteine proteinases"/>
    <property type="match status" value="1"/>
</dbReference>
<dbReference type="Proteomes" id="UP001154282">
    <property type="component" value="Unassembled WGS sequence"/>
</dbReference>
<comment type="caution">
    <text evidence="5">The sequence shown here is derived from an EMBL/GenBank/DDBJ whole genome shotgun (WGS) entry which is preliminary data.</text>
</comment>
<dbReference type="AlphaFoldDB" id="A0AAV0L183"/>
<organism evidence="5 6">
    <name type="scientific">Linum tenue</name>
    <dbReference type="NCBI Taxonomy" id="586396"/>
    <lineage>
        <taxon>Eukaryota</taxon>
        <taxon>Viridiplantae</taxon>
        <taxon>Streptophyta</taxon>
        <taxon>Embryophyta</taxon>
        <taxon>Tracheophyta</taxon>
        <taxon>Spermatophyta</taxon>
        <taxon>Magnoliopsida</taxon>
        <taxon>eudicotyledons</taxon>
        <taxon>Gunneridae</taxon>
        <taxon>Pentapetalae</taxon>
        <taxon>rosids</taxon>
        <taxon>fabids</taxon>
        <taxon>Malpighiales</taxon>
        <taxon>Linaceae</taxon>
        <taxon>Linum</taxon>
    </lineage>
</organism>
<dbReference type="InterPro" id="IPR038765">
    <property type="entry name" value="Papain-like_cys_pep_sf"/>
</dbReference>
<evidence type="ECO:0000256" key="3">
    <source>
        <dbReference type="SAM" id="MobiDB-lite"/>
    </source>
</evidence>
<keyword evidence="2" id="KW-0378">Hydrolase</keyword>
<dbReference type="PROSITE" id="PS50235">
    <property type="entry name" value="USP_3"/>
    <property type="match status" value="1"/>
</dbReference>
<dbReference type="GO" id="GO:0005634">
    <property type="term" value="C:nucleus"/>
    <property type="evidence" value="ECO:0007669"/>
    <property type="project" value="TreeGrafter"/>
</dbReference>
<evidence type="ECO:0000256" key="1">
    <source>
        <dbReference type="ARBA" id="ARBA00009085"/>
    </source>
</evidence>
<dbReference type="GO" id="GO:0004843">
    <property type="term" value="F:cysteine-type deubiquitinase activity"/>
    <property type="evidence" value="ECO:0007669"/>
    <property type="project" value="UniProtKB-UniRule"/>
</dbReference>
<feature type="compositionally biased region" description="Basic and acidic residues" evidence="3">
    <location>
        <begin position="929"/>
        <end position="944"/>
    </location>
</feature>
<evidence type="ECO:0000256" key="2">
    <source>
        <dbReference type="RuleBase" id="RU366025"/>
    </source>
</evidence>
<feature type="compositionally biased region" description="Basic residues" evidence="3">
    <location>
        <begin position="945"/>
        <end position="957"/>
    </location>
</feature>
<evidence type="ECO:0000259" key="4">
    <source>
        <dbReference type="PROSITE" id="PS50235"/>
    </source>
</evidence>
<feature type="region of interest" description="Disordered" evidence="3">
    <location>
        <begin position="902"/>
        <end position="957"/>
    </location>
</feature>
<dbReference type="GO" id="GO:0005829">
    <property type="term" value="C:cytosol"/>
    <property type="evidence" value="ECO:0007669"/>
    <property type="project" value="TreeGrafter"/>
</dbReference>
<accession>A0AAV0L183</accession>
<dbReference type="Pfam" id="PF00443">
    <property type="entry name" value="UCH"/>
    <property type="match status" value="1"/>
</dbReference>
<protein>
    <recommendedName>
        <fullName evidence="2">Ubiquitin carboxyl-terminal hydrolase</fullName>
        <ecNumber evidence="2">3.4.19.12</ecNumber>
    </recommendedName>
</protein>
<dbReference type="InterPro" id="IPR050164">
    <property type="entry name" value="Peptidase_C19"/>
</dbReference>
<keyword evidence="6" id="KW-1185">Reference proteome</keyword>
<gene>
    <name evidence="5" type="ORF">LITE_LOCUS21234</name>
</gene>
<comment type="similarity">
    <text evidence="1 2">Belongs to the peptidase C19 family.</text>
</comment>
<feature type="region of interest" description="Disordered" evidence="3">
    <location>
        <begin position="753"/>
        <end position="799"/>
    </location>
</feature>
<dbReference type="PANTHER" id="PTHR24006:SF663">
    <property type="entry name" value="UBIQUITIN CARBOXYL-TERMINAL HYDROLASE 23"/>
    <property type="match status" value="1"/>
</dbReference>
<dbReference type="PANTHER" id="PTHR24006">
    <property type="entry name" value="UBIQUITIN CARBOXYL-TERMINAL HYDROLASE"/>
    <property type="match status" value="1"/>
</dbReference>
<feature type="compositionally biased region" description="Polar residues" evidence="3">
    <location>
        <begin position="759"/>
        <end position="768"/>
    </location>
</feature>
<keyword evidence="2" id="KW-0788">Thiol protease</keyword>
<feature type="compositionally biased region" description="Low complexity" evidence="3">
    <location>
        <begin position="769"/>
        <end position="780"/>
    </location>
</feature>
<feature type="region of interest" description="Disordered" evidence="3">
    <location>
        <begin position="690"/>
        <end position="711"/>
    </location>
</feature>
<name>A0AAV0L183_9ROSI</name>
<evidence type="ECO:0000313" key="5">
    <source>
        <dbReference type="EMBL" id="CAI0427504.1"/>
    </source>
</evidence>
<evidence type="ECO:0000313" key="6">
    <source>
        <dbReference type="Proteomes" id="UP001154282"/>
    </source>
</evidence>
<proteinExistence type="inferred from homology"/>
<dbReference type="FunFam" id="3.90.70.10:FF:000119">
    <property type="entry name" value="Ubiquitin specific peptidase 36"/>
    <property type="match status" value="1"/>
</dbReference>
<dbReference type="InterPro" id="IPR018200">
    <property type="entry name" value="USP_CS"/>
</dbReference>
<dbReference type="GO" id="GO:0016579">
    <property type="term" value="P:protein deubiquitination"/>
    <property type="evidence" value="ECO:0007669"/>
    <property type="project" value="InterPro"/>
</dbReference>
<dbReference type="Gene3D" id="3.90.70.10">
    <property type="entry name" value="Cysteine proteinases"/>
    <property type="match status" value="1"/>
</dbReference>